<reference evidence="1" key="1">
    <citation type="journal article" date="2023" name="J. Vet. Diagn. Invest.">
        <title>Oxytetracycline-resistant Paenibacillus larvae identified in commercial beekeeping operations in Saskatchewan using pooled honey sampling.</title>
        <authorList>
            <person name="Obshta O."/>
            <person name="Zabrodski M.W."/>
            <person name="Soomro T."/>
            <person name="Wilson G."/>
            <person name="Masood F."/>
            <person name="Thebeau J."/>
            <person name="Silva M.C.B."/>
            <person name="Biganski S."/>
            <person name="Kozii I.V."/>
            <person name="Koziy R.V."/>
            <person name="Raza M.F."/>
            <person name="Jose M.S."/>
            <person name="Simko E."/>
            <person name="Wood S.C."/>
        </authorList>
    </citation>
    <scope>NUCLEOTIDE SEQUENCE</scope>
    <source>
        <strain evidence="1">PL001</strain>
    </source>
</reference>
<dbReference type="Proteomes" id="UP001259239">
    <property type="component" value="Unassembled WGS sequence"/>
</dbReference>
<dbReference type="RefSeq" id="WP_036656079.1">
    <property type="nucleotide sequence ID" value="NZ_CP121102.1"/>
</dbReference>
<reference evidence="1" key="2">
    <citation type="submission" date="2023-03" db="EMBL/GenBank/DDBJ databases">
        <authorList>
            <person name="Obshta O."/>
            <person name="Zabrodski M.W."/>
            <person name="Soomro T."/>
            <person name="Wilson G."/>
            <person name="Masood F."/>
            <person name="Thebeau J."/>
            <person name="Bezerra Da Silva M.C."/>
            <person name="Raza F."/>
            <person name="Biganski S."/>
            <person name="Jose M."/>
            <person name="Camilli M."/>
            <person name="Kozii I.V."/>
            <person name="Kozii R.V."/>
            <person name="Simko E."/>
            <person name="Wood S.C."/>
        </authorList>
    </citation>
    <scope>NUCLEOTIDE SEQUENCE</scope>
    <source>
        <strain evidence="1">PL001</strain>
    </source>
</reference>
<accession>A0AAP5JRW4</accession>
<sequence length="63" mass="7235">MDQKANPWVWTEKAESKIPDRKAGTPVPIGFLIEGNEEYFPRSEWIQKGYVKRLEGGEKVGEN</sequence>
<organism evidence="1 2">
    <name type="scientific">Paenibacillus larvae</name>
    <dbReference type="NCBI Taxonomy" id="1464"/>
    <lineage>
        <taxon>Bacteria</taxon>
        <taxon>Bacillati</taxon>
        <taxon>Bacillota</taxon>
        <taxon>Bacilli</taxon>
        <taxon>Bacillales</taxon>
        <taxon>Paenibacillaceae</taxon>
        <taxon>Paenibacillus</taxon>
    </lineage>
</organism>
<dbReference type="EMBL" id="JARQGV010000004">
    <property type="protein sequence ID" value="MDT2250811.1"/>
    <property type="molecule type" value="Genomic_DNA"/>
</dbReference>
<dbReference type="AlphaFoldDB" id="A0AAP5JRW4"/>
<comment type="caution">
    <text evidence="1">The sequence shown here is derived from an EMBL/GenBank/DDBJ whole genome shotgun (WGS) entry which is preliminary data.</text>
</comment>
<evidence type="ECO:0000313" key="2">
    <source>
        <dbReference type="Proteomes" id="UP001259239"/>
    </source>
</evidence>
<evidence type="ECO:0000313" key="1">
    <source>
        <dbReference type="EMBL" id="MDT2250811.1"/>
    </source>
</evidence>
<name>A0AAP5JRW4_9BACL</name>
<proteinExistence type="predicted"/>
<gene>
    <name evidence="1" type="ORF">P7H09_05365</name>
</gene>
<protein>
    <submittedName>
        <fullName evidence="1">Uncharacterized protein</fullName>
    </submittedName>
</protein>